<keyword evidence="10" id="KW-1185">Reference proteome</keyword>
<feature type="modified residue" description="N6-(pyridoxal phosphate)lysine" evidence="6">
    <location>
        <position position="107"/>
    </location>
</feature>
<dbReference type="RefSeq" id="WP_106522718.1">
    <property type="nucleotide sequence ID" value="NZ_PYGD01000003.1"/>
</dbReference>
<dbReference type="Gene3D" id="3.90.1380.10">
    <property type="entry name" value="Threonine synthase, N-terminal domain"/>
    <property type="match status" value="1"/>
</dbReference>
<dbReference type="InterPro" id="IPR036052">
    <property type="entry name" value="TrpB-like_PALP_sf"/>
</dbReference>
<comment type="cofactor">
    <cofactor evidence="1 6">
        <name>pyridoxal 5'-phosphate</name>
        <dbReference type="ChEBI" id="CHEBI:597326"/>
    </cofactor>
</comment>
<proteinExistence type="inferred from homology"/>
<dbReference type="Pfam" id="PF00291">
    <property type="entry name" value="PALP"/>
    <property type="match status" value="1"/>
</dbReference>
<dbReference type="InterPro" id="IPR037158">
    <property type="entry name" value="Thr_synth_N_sf"/>
</dbReference>
<evidence type="ECO:0000256" key="3">
    <source>
        <dbReference type="ARBA" id="ARBA00022898"/>
    </source>
</evidence>
<evidence type="ECO:0000313" key="9">
    <source>
        <dbReference type="EMBL" id="PSK92529.1"/>
    </source>
</evidence>
<keyword evidence="3 6" id="KW-0663">Pyridoxal phosphate</keyword>
<dbReference type="EC" id="4.2.3.1" evidence="5"/>
<dbReference type="InterPro" id="IPR051166">
    <property type="entry name" value="Threonine_Synthase"/>
</dbReference>
<organism evidence="9 10">
    <name type="scientific">Taibaiella chishuiensis</name>
    <dbReference type="NCBI Taxonomy" id="1434707"/>
    <lineage>
        <taxon>Bacteria</taxon>
        <taxon>Pseudomonadati</taxon>
        <taxon>Bacteroidota</taxon>
        <taxon>Chitinophagia</taxon>
        <taxon>Chitinophagales</taxon>
        <taxon>Chitinophagaceae</taxon>
        <taxon>Taibaiella</taxon>
    </lineage>
</organism>
<dbReference type="Gene3D" id="3.40.50.1100">
    <property type="match status" value="2"/>
</dbReference>
<dbReference type="OrthoDB" id="9763107at2"/>
<dbReference type="PANTHER" id="PTHR42690">
    <property type="entry name" value="THREONINE SYNTHASE FAMILY MEMBER"/>
    <property type="match status" value="1"/>
</dbReference>
<reference evidence="9 10" key="1">
    <citation type="submission" date="2018-03" db="EMBL/GenBank/DDBJ databases">
        <title>Genomic Encyclopedia of Type Strains, Phase III (KMG-III): the genomes of soil and plant-associated and newly described type strains.</title>
        <authorList>
            <person name="Whitman W."/>
        </authorList>
    </citation>
    <scope>NUCLEOTIDE SEQUENCE [LARGE SCALE GENOMIC DNA]</scope>
    <source>
        <strain evidence="9 10">CGMCC 1.12700</strain>
    </source>
</reference>
<sequence length="419" mass="46058">MYYYSLNREAPGSDFREAVISGQARDKGLYFPAALPRLPEAWIKTIETRSDIAIGIDIMRPYTEHALPEKILQRIIEETLSFPMPLIPLSENIFSMELFHGPTQAFKDIGARFMSGCLGYFLRGAKQKAIVLTATSGDTGGAVAHAFHNVPGIEVVILYPSRKISTVQEAQITGPGGNINALAIEGTFDDCQALVKQAFADEALRQKRILTSANSINIARWLPQQIYYFLAWKQWPEKQAPPLISVPSGNFGNISAGVLAHLSGLPAEGFIAACNANAAVPDYLASGHYQTGPVKHTLSSAMDVSAPNNFVRLLALYHNQYSGLKDVVSGYSISDDQTRNAIKQAYNRYDYLLDPHGAVGFAALEKAQELQIGRKGLFLETAHPAKFLSARPEEEQAGNYIAMDKTYKAFKHYLLENLG</sequence>
<evidence type="ECO:0000256" key="6">
    <source>
        <dbReference type="PIRSR" id="PIRSR604450-51"/>
    </source>
</evidence>
<evidence type="ECO:0000256" key="5">
    <source>
        <dbReference type="NCBIfam" id="TIGR00260"/>
    </source>
</evidence>
<evidence type="ECO:0000256" key="4">
    <source>
        <dbReference type="ARBA" id="ARBA00023239"/>
    </source>
</evidence>
<dbReference type="InterPro" id="IPR001926">
    <property type="entry name" value="TrpB-like_PALP"/>
</dbReference>
<dbReference type="Proteomes" id="UP000240572">
    <property type="component" value="Unassembled WGS sequence"/>
</dbReference>
<comment type="similarity">
    <text evidence="2">Belongs to the threonine synthase family.</text>
</comment>
<dbReference type="Pfam" id="PF14821">
    <property type="entry name" value="Thr_synth_N"/>
    <property type="match status" value="1"/>
</dbReference>
<name>A0A2P8D5Q7_9BACT</name>
<feature type="domain" description="Threonine synthase N-terminal" evidence="8">
    <location>
        <begin position="3"/>
        <end position="79"/>
    </location>
</feature>
<dbReference type="EMBL" id="PYGD01000003">
    <property type="protein sequence ID" value="PSK92529.1"/>
    <property type="molecule type" value="Genomic_DNA"/>
</dbReference>
<feature type="domain" description="Tryptophan synthase beta chain-like PALP" evidence="7">
    <location>
        <begin position="93"/>
        <end position="371"/>
    </location>
</feature>
<dbReference type="InterPro" id="IPR029144">
    <property type="entry name" value="Thr_synth_N"/>
</dbReference>
<evidence type="ECO:0000256" key="2">
    <source>
        <dbReference type="ARBA" id="ARBA00005517"/>
    </source>
</evidence>
<dbReference type="GO" id="GO:0009088">
    <property type="term" value="P:threonine biosynthetic process"/>
    <property type="evidence" value="ECO:0007669"/>
    <property type="project" value="UniProtKB-UniRule"/>
</dbReference>
<dbReference type="InterPro" id="IPR004450">
    <property type="entry name" value="Thr_synthase-like"/>
</dbReference>
<dbReference type="AlphaFoldDB" id="A0A2P8D5Q7"/>
<dbReference type="PANTHER" id="PTHR42690:SF1">
    <property type="entry name" value="THREONINE SYNTHASE-LIKE 2"/>
    <property type="match status" value="1"/>
</dbReference>
<accession>A0A2P8D5Q7</accession>
<protein>
    <recommendedName>
        <fullName evidence="5">Threonine synthase</fullName>
        <ecNumber evidence="5">4.2.3.1</ecNumber>
    </recommendedName>
</protein>
<dbReference type="GO" id="GO:0004795">
    <property type="term" value="F:threonine synthase activity"/>
    <property type="evidence" value="ECO:0007669"/>
    <property type="project" value="UniProtKB-UniRule"/>
</dbReference>
<gene>
    <name evidence="9" type="ORF">B0I18_103106</name>
</gene>
<evidence type="ECO:0000259" key="7">
    <source>
        <dbReference type="Pfam" id="PF00291"/>
    </source>
</evidence>
<evidence type="ECO:0000313" key="10">
    <source>
        <dbReference type="Proteomes" id="UP000240572"/>
    </source>
</evidence>
<keyword evidence="4" id="KW-0456">Lyase</keyword>
<dbReference type="SUPFAM" id="SSF53686">
    <property type="entry name" value="Tryptophan synthase beta subunit-like PLP-dependent enzymes"/>
    <property type="match status" value="1"/>
</dbReference>
<evidence type="ECO:0000259" key="8">
    <source>
        <dbReference type="Pfam" id="PF14821"/>
    </source>
</evidence>
<evidence type="ECO:0000256" key="1">
    <source>
        <dbReference type="ARBA" id="ARBA00001933"/>
    </source>
</evidence>
<dbReference type="NCBIfam" id="TIGR00260">
    <property type="entry name" value="thrC"/>
    <property type="match status" value="1"/>
</dbReference>
<comment type="caution">
    <text evidence="9">The sequence shown here is derived from an EMBL/GenBank/DDBJ whole genome shotgun (WGS) entry which is preliminary data.</text>
</comment>